<organism evidence="7 8">
    <name type="scientific">Solirubrobacter ginsenosidimutans</name>
    <dbReference type="NCBI Taxonomy" id="490573"/>
    <lineage>
        <taxon>Bacteria</taxon>
        <taxon>Bacillati</taxon>
        <taxon>Actinomycetota</taxon>
        <taxon>Thermoleophilia</taxon>
        <taxon>Solirubrobacterales</taxon>
        <taxon>Solirubrobacteraceae</taxon>
        <taxon>Solirubrobacter</taxon>
    </lineage>
</organism>
<evidence type="ECO:0000313" key="8">
    <source>
        <dbReference type="Proteomes" id="UP001149140"/>
    </source>
</evidence>
<evidence type="ECO:0000256" key="1">
    <source>
        <dbReference type="ARBA" id="ARBA00004141"/>
    </source>
</evidence>
<keyword evidence="5" id="KW-0813">Transport</keyword>
<protein>
    <recommendedName>
        <fullName evidence="5">Transport permease protein</fullName>
    </recommendedName>
</protein>
<dbReference type="InterPro" id="IPR047817">
    <property type="entry name" value="ABC2_TM_bact-type"/>
</dbReference>
<gene>
    <name evidence="7" type="ORF">OM076_37205</name>
</gene>
<dbReference type="InterPro" id="IPR051328">
    <property type="entry name" value="T7SS_ABC-Transporter"/>
</dbReference>
<keyword evidence="8" id="KW-1185">Reference proteome</keyword>
<dbReference type="EMBL" id="JAPDOD010000055">
    <property type="protein sequence ID" value="MDA0165963.1"/>
    <property type="molecule type" value="Genomic_DNA"/>
</dbReference>
<comment type="caution">
    <text evidence="7">The sequence shown here is derived from an EMBL/GenBank/DDBJ whole genome shotgun (WGS) entry which is preliminary data.</text>
</comment>
<reference evidence="7" key="1">
    <citation type="submission" date="2022-10" db="EMBL/GenBank/DDBJ databases">
        <title>The WGS of Solirubrobacter ginsenosidimutans DSM 21036.</title>
        <authorList>
            <person name="Jiang Z."/>
        </authorList>
    </citation>
    <scope>NUCLEOTIDE SEQUENCE</scope>
    <source>
        <strain evidence="7">DSM 21036</strain>
    </source>
</reference>
<feature type="transmembrane region" description="Helical" evidence="5">
    <location>
        <begin position="105"/>
        <end position="131"/>
    </location>
</feature>
<keyword evidence="3 5" id="KW-1133">Transmembrane helix</keyword>
<sequence length="259" mass="27578">MRLLLQQAGEIARRSILQTLRQPAMVIPPIVFPLILMGINVGGLAQATNIPGFPPVDSYLDFAIAFPFIQGSLFASINAGSAVARDIETGFLNRLALTPMQRAALLLGNLSGVMVVALCSSLIYLTVGFIAGLHIEAGFLGVLVLLVLALLIALAFASIGSFVGLRTGSGEAVQGVFPLFFVFLFLSSSSLPRNVIEQDWFRTIATYNPISYLFEGLRSLIIFGWQGKELAMGFGFAAVIAVIGVVGSASALRTRLART</sequence>
<keyword evidence="4 5" id="KW-0472">Membrane</keyword>
<evidence type="ECO:0000313" key="7">
    <source>
        <dbReference type="EMBL" id="MDA0165963.1"/>
    </source>
</evidence>
<dbReference type="InterPro" id="IPR013525">
    <property type="entry name" value="ABC2_TM"/>
</dbReference>
<feature type="transmembrane region" description="Helical" evidence="5">
    <location>
        <begin position="230"/>
        <end position="252"/>
    </location>
</feature>
<dbReference type="PROSITE" id="PS51012">
    <property type="entry name" value="ABC_TM2"/>
    <property type="match status" value="1"/>
</dbReference>
<evidence type="ECO:0000256" key="5">
    <source>
        <dbReference type="RuleBase" id="RU361157"/>
    </source>
</evidence>
<dbReference type="InterPro" id="IPR000412">
    <property type="entry name" value="ABC_2_transport"/>
</dbReference>
<comment type="similarity">
    <text evidence="5">Belongs to the ABC-2 integral membrane protein family.</text>
</comment>
<proteinExistence type="inferred from homology"/>
<comment type="subcellular location">
    <subcellularLocation>
        <location evidence="5">Cell membrane</location>
        <topology evidence="5">Multi-pass membrane protein</topology>
    </subcellularLocation>
    <subcellularLocation>
        <location evidence="1">Membrane</location>
        <topology evidence="1">Multi-pass membrane protein</topology>
    </subcellularLocation>
</comment>
<evidence type="ECO:0000259" key="6">
    <source>
        <dbReference type="PROSITE" id="PS51012"/>
    </source>
</evidence>
<evidence type="ECO:0000256" key="2">
    <source>
        <dbReference type="ARBA" id="ARBA00022692"/>
    </source>
</evidence>
<evidence type="ECO:0000256" key="4">
    <source>
        <dbReference type="ARBA" id="ARBA00023136"/>
    </source>
</evidence>
<evidence type="ECO:0000256" key="3">
    <source>
        <dbReference type="ARBA" id="ARBA00022989"/>
    </source>
</evidence>
<feature type="transmembrane region" description="Helical" evidence="5">
    <location>
        <begin position="172"/>
        <end position="191"/>
    </location>
</feature>
<dbReference type="AlphaFoldDB" id="A0A9X3N2Q4"/>
<dbReference type="GO" id="GO:0140359">
    <property type="term" value="F:ABC-type transporter activity"/>
    <property type="evidence" value="ECO:0007669"/>
    <property type="project" value="InterPro"/>
</dbReference>
<feature type="transmembrane region" description="Helical" evidence="5">
    <location>
        <begin position="137"/>
        <end position="165"/>
    </location>
</feature>
<dbReference type="PANTHER" id="PTHR43077">
    <property type="entry name" value="TRANSPORT PERMEASE YVFS-RELATED"/>
    <property type="match status" value="1"/>
</dbReference>
<keyword evidence="2 5" id="KW-0812">Transmembrane</keyword>
<dbReference type="RefSeq" id="WP_270045224.1">
    <property type="nucleotide sequence ID" value="NZ_JAPDOD010000055.1"/>
</dbReference>
<feature type="transmembrane region" description="Helical" evidence="5">
    <location>
        <begin position="62"/>
        <end position="84"/>
    </location>
</feature>
<name>A0A9X3N2Q4_9ACTN</name>
<dbReference type="PIRSF" id="PIRSF006648">
    <property type="entry name" value="DrrB"/>
    <property type="match status" value="1"/>
</dbReference>
<dbReference type="Proteomes" id="UP001149140">
    <property type="component" value="Unassembled WGS sequence"/>
</dbReference>
<dbReference type="PANTHER" id="PTHR43077:SF10">
    <property type="entry name" value="TRANSPORT PERMEASE PROTEIN"/>
    <property type="match status" value="1"/>
</dbReference>
<dbReference type="Pfam" id="PF01061">
    <property type="entry name" value="ABC2_membrane"/>
    <property type="match status" value="1"/>
</dbReference>
<feature type="domain" description="ABC transmembrane type-2" evidence="6">
    <location>
        <begin position="24"/>
        <end position="255"/>
    </location>
</feature>
<dbReference type="GO" id="GO:0043190">
    <property type="term" value="C:ATP-binding cassette (ABC) transporter complex"/>
    <property type="evidence" value="ECO:0007669"/>
    <property type="project" value="InterPro"/>
</dbReference>
<keyword evidence="5" id="KW-1003">Cell membrane</keyword>
<feature type="transmembrane region" description="Helical" evidence="5">
    <location>
        <begin position="23"/>
        <end position="42"/>
    </location>
</feature>
<accession>A0A9X3N2Q4</accession>